<keyword evidence="3" id="KW-1185">Reference proteome</keyword>
<evidence type="ECO:0000313" key="3">
    <source>
        <dbReference type="Proteomes" id="UP001454036"/>
    </source>
</evidence>
<feature type="compositionally biased region" description="Low complexity" evidence="1">
    <location>
        <begin position="117"/>
        <end position="126"/>
    </location>
</feature>
<dbReference type="AlphaFoldDB" id="A0AAV3QBE5"/>
<gene>
    <name evidence="2" type="ORF">LIER_16605</name>
</gene>
<reference evidence="2 3" key="1">
    <citation type="submission" date="2024-01" db="EMBL/GenBank/DDBJ databases">
        <title>The complete chloroplast genome sequence of Lithospermum erythrorhizon: insights into the phylogenetic relationship among Boraginaceae species and the maternal lineages of purple gromwells.</title>
        <authorList>
            <person name="Okada T."/>
            <person name="Watanabe K."/>
        </authorList>
    </citation>
    <scope>NUCLEOTIDE SEQUENCE [LARGE SCALE GENOMIC DNA]</scope>
</reference>
<dbReference type="EMBL" id="BAABME010003731">
    <property type="protein sequence ID" value="GAA0159935.1"/>
    <property type="molecule type" value="Genomic_DNA"/>
</dbReference>
<accession>A0AAV3QBE5</accession>
<sequence>MAGEVMAVEWTSMSAISKQFVRVKVRFCLNNPLVLGTFIRTLEGNPLWIIFRYEKAFRVCYCGRIGHTNIQCRTTYNNTLANINDHHYLSKARNRNSAIYLDFINNHLYHSSDSNEDNNQPHNFGNNGNGGQENGEGDNGENNDNGNIDSGDSDDSGGGGDPHSGDGPYIGNGERRNPNSEANTEGNHREHNGYLGPNFRNINGRNAFARKSRYEPIPMPLVMIPFAGSREVIQFGNPYEQIPNAYLDPQEFRNLQDNDPFRDGISVMDAARWLETDSGSDWSDEQWEILFERQLEAAREESLNDNHLGAVLPIPSTDDAKLVRFFEDWSDFKVETSFVDGSASVNGLDLYDIDKDSGKSFTASSSSEKERRIAGFVICKSMSLIVISGIVSSERVEWVKSKAFKERECKENYWKCLQWKWDLGIAVINKSQWNDTYDPQISFGLNFLKDPVKPNEKKRKRPVLEIPIRKSLFDRPNKRQKTGERR</sequence>
<proteinExistence type="predicted"/>
<protein>
    <recommendedName>
        <fullName evidence="4">Zinc knuckle CX2CX4HX4C domain-containing protein</fullName>
    </recommendedName>
</protein>
<comment type="caution">
    <text evidence="2">The sequence shown here is derived from an EMBL/GenBank/DDBJ whole genome shotgun (WGS) entry which is preliminary data.</text>
</comment>
<dbReference type="Proteomes" id="UP001454036">
    <property type="component" value="Unassembled WGS sequence"/>
</dbReference>
<organism evidence="2 3">
    <name type="scientific">Lithospermum erythrorhizon</name>
    <name type="common">Purple gromwell</name>
    <name type="synonym">Lithospermum officinale var. erythrorhizon</name>
    <dbReference type="NCBI Taxonomy" id="34254"/>
    <lineage>
        <taxon>Eukaryota</taxon>
        <taxon>Viridiplantae</taxon>
        <taxon>Streptophyta</taxon>
        <taxon>Embryophyta</taxon>
        <taxon>Tracheophyta</taxon>
        <taxon>Spermatophyta</taxon>
        <taxon>Magnoliopsida</taxon>
        <taxon>eudicotyledons</taxon>
        <taxon>Gunneridae</taxon>
        <taxon>Pentapetalae</taxon>
        <taxon>asterids</taxon>
        <taxon>lamiids</taxon>
        <taxon>Boraginales</taxon>
        <taxon>Boraginaceae</taxon>
        <taxon>Boraginoideae</taxon>
        <taxon>Lithospermeae</taxon>
        <taxon>Lithospermum</taxon>
    </lineage>
</organism>
<evidence type="ECO:0000313" key="2">
    <source>
        <dbReference type="EMBL" id="GAA0159935.1"/>
    </source>
</evidence>
<evidence type="ECO:0000256" key="1">
    <source>
        <dbReference type="SAM" id="MobiDB-lite"/>
    </source>
</evidence>
<feature type="region of interest" description="Disordered" evidence="1">
    <location>
        <begin position="112"/>
        <end position="201"/>
    </location>
</feature>
<name>A0AAV3QBE5_LITER</name>
<evidence type="ECO:0008006" key="4">
    <source>
        <dbReference type="Google" id="ProtNLM"/>
    </source>
</evidence>